<protein>
    <submittedName>
        <fullName evidence="1">Uncharacterized protein</fullName>
    </submittedName>
</protein>
<organism evidence="1 2">
    <name type="scientific">Curvularia kusanoi</name>
    <name type="common">Cochliobolus kusanoi</name>
    <dbReference type="NCBI Taxonomy" id="90978"/>
    <lineage>
        <taxon>Eukaryota</taxon>
        <taxon>Fungi</taxon>
        <taxon>Dikarya</taxon>
        <taxon>Ascomycota</taxon>
        <taxon>Pezizomycotina</taxon>
        <taxon>Dothideomycetes</taxon>
        <taxon>Pleosporomycetidae</taxon>
        <taxon>Pleosporales</taxon>
        <taxon>Pleosporineae</taxon>
        <taxon>Pleosporaceae</taxon>
        <taxon>Curvularia</taxon>
    </lineage>
</organism>
<dbReference type="EMBL" id="SWKU01000002">
    <property type="protein sequence ID" value="KAF3010051.1"/>
    <property type="molecule type" value="Genomic_DNA"/>
</dbReference>
<evidence type="ECO:0000313" key="2">
    <source>
        <dbReference type="Proteomes" id="UP000801428"/>
    </source>
</evidence>
<gene>
    <name evidence="1" type="ORF">E8E13_011529</name>
</gene>
<name>A0A9P4TPW7_CURKU</name>
<accession>A0A9P4TPW7</accession>
<reference evidence="1" key="1">
    <citation type="submission" date="2019-04" db="EMBL/GenBank/DDBJ databases">
        <title>Sequencing of skin fungus with MAO and IRED activity.</title>
        <authorList>
            <person name="Marsaioli A.J."/>
            <person name="Bonatto J.M.C."/>
            <person name="Reis Junior O."/>
        </authorList>
    </citation>
    <scope>NUCLEOTIDE SEQUENCE</scope>
    <source>
        <strain evidence="1">30M1</strain>
    </source>
</reference>
<evidence type="ECO:0000313" key="1">
    <source>
        <dbReference type="EMBL" id="KAF3010051.1"/>
    </source>
</evidence>
<proteinExistence type="predicted"/>
<dbReference type="OrthoDB" id="3796311at2759"/>
<comment type="caution">
    <text evidence="1">The sequence shown here is derived from an EMBL/GenBank/DDBJ whole genome shotgun (WGS) entry which is preliminary data.</text>
</comment>
<keyword evidence="2" id="KW-1185">Reference proteome</keyword>
<sequence>MPPLTFHTYKTRAGDTVTFKFSPDIARNPDPIWPHDSAVSVCVFYESKLHYHSDLLALEEAVKRWREDGKTLQPKIGTVMYEEADETGVVVAREKRI</sequence>
<dbReference type="AlphaFoldDB" id="A0A9P4TPW7"/>
<dbReference type="Proteomes" id="UP000801428">
    <property type="component" value="Unassembled WGS sequence"/>
</dbReference>